<sequence length="166" mass="17424">MRIVAGDVTDAESVAEHAKGHDAAICAVYDANVEPEIFYAGTSRALVEGLDQAGVGRLVVVGLASILETASGALLMDTPDYPQAYRTFYLGHAAGTAVLRESTTALDWLVLSPAGDFDHTNVDAGSYRVAPADAGSRISYATLATAILDEIDNPTHHRTHIGIETA</sequence>
<dbReference type="Pfam" id="PF13460">
    <property type="entry name" value="NAD_binding_10"/>
    <property type="match status" value="1"/>
</dbReference>
<evidence type="ECO:0000313" key="3">
    <source>
        <dbReference type="Proteomes" id="UP000334990"/>
    </source>
</evidence>
<keyword evidence="3" id="KW-1185">Reference proteome</keyword>
<dbReference type="PANTHER" id="PTHR43355:SF2">
    <property type="entry name" value="FLAVIN REDUCTASE (NADPH)"/>
    <property type="match status" value="1"/>
</dbReference>
<name>A0A5M3VZS1_9ACTN</name>
<dbReference type="InterPro" id="IPR036291">
    <property type="entry name" value="NAD(P)-bd_dom_sf"/>
</dbReference>
<dbReference type="PANTHER" id="PTHR43355">
    <property type="entry name" value="FLAVIN REDUCTASE (NADPH)"/>
    <property type="match status" value="1"/>
</dbReference>
<dbReference type="EMBL" id="BLAD01000049">
    <property type="protein sequence ID" value="GES01262.1"/>
    <property type="molecule type" value="Genomic_DNA"/>
</dbReference>
<dbReference type="SUPFAM" id="SSF51735">
    <property type="entry name" value="NAD(P)-binding Rossmann-fold domains"/>
    <property type="match status" value="1"/>
</dbReference>
<comment type="caution">
    <text evidence="2">The sequence shown here is derived from an EMBL/GenBank/DDBJ whole genome shotgun (WGS) entry which is preliminary data.</text>
</comment>
<accession>A0A5M3VZS1</accession>
<feature type="domain" description="NAD(P)-binding" evidence="1">
    <location>
        <begin position="2"/>
        <end position="154"/>
    </location>
</feature>
<gene>
    <name evidence="2" type="ORF">Acor_33260</name>
</gene>
<proteinExistence type="predicted"/>
<dbReference type="Proteomes" id="UP000334990">
    <property type="component" value="Unassembled WGS sequence"/>
</dbReference>
<evidence type="ECO:0000259" key="1">
    <source>
        <dbReference type="Pfam" id="PF13460"/>
    </source>
</evidence>
<dbReference type="AlphaFoldDB" id="A0A5M3VZS1"/>
<reference evidence="2 3" key="1">
    <citation type="submission" date="2019-10" db="EMBL/GenBank/DDBJ databases">
        <title>Whole genome shotgun sequence of Acrocarpospora corrugata NBRC 13972.</title>
        <authorList>
            <person name="Ichikawa N."/>
            <person name="Kimura A."/>
            <person name="Kitahashi Y."/>
            <person name="Komaki H."/>
            <person name="Oguchi A."/>
        </authorList>
    </citation>
    <scope>NUCLEOTIDE SEQUENCE [LARGE SCALE GENOMIC DNA]</scope>
    <source>
        <strain evidence="2 3">NBRC 13972</strain>
    </source>
</reference>
<protein>
    <recommendedName>
        <fullName evidence="1">NAD(P)-binding domain-containing protein</fullName>
    </recommendedName>
</protein>
<dbReference type="Gene3D" id="3.40.50.720">
    <property type="entry name" value="NAD(P)-binding Rossmann-like Domain"/>
    <property type="match status" value="1"/>
</dbReference>
<dbReference type="InterPro" id="IPR051606">
    <property type="entry name" value="Polyketide_Oxido-like"/>
</dbReference>
<dbReference type="GO" id="GO:0016646">
    <property type="term" value="F:oxidoreductase activity, acting on the CH-NH group of donors, NAD or NADP as acceptor"/>
    <property type="evidence" value="ECO:0007669"/>
    <property type="project" value="TreeGrafter"/>
</dbReference>
<evidence type="ECO:0000313" key="2">
    <source>
        <dbReference type="EMBL" id="GES01262.1"/>
    </source>
</evidence>
<dbReference type="InterPro" id="IPR016040">
    <property type="entry name" value="NAD(P)-bd_dom"/>
</dbReference>
<organism evidence="2 3">
    <name type="scientific">Acrocarpospora corrugata</name>
    <dbReference type="NCBI Taxonomy" id="35763"/>
    <lineage>
        <taxon>Bacteria</taxon>
        <taxon>Bacillati</taxon>
        <taxon>Actinomycetota</taxon>
        <taxon>Actinomycetes</taxon>
        <taxon>Streptosporangiales</taxon>
        <taxon>Streptosporangiaceae</taxon>
        <taxon>Acrocarpospora</taxon>
    </lineage>
</organism>